<name>A0A1T5NLS2_9BACT</name>
<dbReference type="EMBL" id="FUZZ01000001">
    <property type="protein sequence ID" value="SKD01173.1"/>
    <property type="molecule type" value="Genomic_DNA"/>
</dbReference>
<feature type="region of interest" description="Disordered" evidence="1">
    <location>
        <begin position="216"/>
        <end position="235"/>
    </location>
</feature>
<protein>
    <recommendedName>
        <fullName evidence="5">Outer membrane protein beta-barrel domain-containing protein</fullName>
    </recommendedName>
</protein>
<feature type="chain" id="PRO_5012775468" description="Outer membrane protein beta-barrel domain-containing protein" evidence="2">
    <location>
        <begin position="19"/>
        <end position="235"/>
    </location>
</feature>
<keyword evidence="2" id="KW-0732">Signal</keyword>
<keyword evidence="4" id="KW-1185">Reference proteome</keyword>
<dbReference type="STRING" id="393003.SAMN05660461_2089"/>
<evidence type="ECO:0000256" key="2">
    <source>
        <dbReference type="SAM" id="SignalP"/>
    </source>
</evidence>
<organism evidence="3 4">
    <name type="scientific">Chitinophaga ginsengisegetis</name>
    <dbReference type="NCBI Taxonomy" id="393003"/>
    <lineage>
        <taxon>Bacteria</taxon>
        <taxon>Pseudomonadati</taxon>
        <taxon>Bacteroidota</taxon>
        <taxon>Chitinophagia</taxon>
        <taxon>Chitinophagales</taxon>
        <taxon>Chitinophagaceae</taxon>
        <taxon>Chitinophaga</taxon>
    </lineage>
</organism>
<dbReference type="AlphaFoldDB" id="A0A1T5NLS2"/>
<accession>A0A1T5NLS2</accession>
<gene>
    <name evidence="3" type="ORF">SAMN05660461_2089</name>
</gene>
<evidence type="ECO:0008006" key="5">
    <source>
        <dbReference type="Google" id="ProtNLM"/>
    </source>
</evidence>
<feature type="signal peptide" evidence="2">
    <location>
        <begin position="1"/>
        <end position="18"/>
    </location>
</feature>
<reference evidence="3 4" key="1">
    <citation type="submission" date="2017-02" db="EMBL/GenBank/DDBJ databases">
        <authorList>
            <person name="Peterson S.W."/>
        </authorList>
    </citation>
    <scope>NUCLEOTIDE SEQUENCE [LARGE SCALE GENOMIC DNA]</scope>
    <source>
        <strain evidence="3 4">DSM 18108</strain>
    </source>
</reference>
<dbReference type="Proteomes" id="UP000190166">
    <property type="component" value="Unassembled WGS sequence"/>
</dbReference>
<evidence type="ECO:0000313" key="4">
    <source>
        <dbReference type="Proteomes" id="UP000190166"/>
    </source>
</evidence>
<proteinExistence type="predicted"/>
<evidence type="ECO:0000313" key="3">
    <source>
        <dbReference type="EMBL" id="SKD01173.1"/>
    </source>
</evidence>
<sequence length="235" mass="26719">MKYLYLSLLMFVTITVTAQKRSFQSAVGIGGLGGHHYGAFAFSFEPRFNFYEFSEKESLSIGACFAMGPSYYDYSTDKGYGGPGPIQPGWMVNVPVTVNYTFGNAATPRSYKYMGYSIGAGYAAHNGRREVDPGPGIDTTEVHAHGLVLDGRINFPMGNSSWSLQSSYMFNFSNNNPDVKGIFSMSLLYNIGIRIHQHRERRHYEHPREYYHELDREMRKKKKEDRRRIMAPRGS</sequence>
<dbReference type="RefSeq" id="WP_079469301.1">
    <property type="nucleotide sequence ID" value="NZ_FUZZ01000001.1"/>
</dbReference>
<evidence type="ECO:0000256" key="1">
    <source>
        <dbReference type="SAM" id="MobiDB-lite"/>
    </source>
</evidence>